<name>A0AAV5KBZ9_9ROSI</name>
<reference evidence="4 5" key="1">
    <citation type="journal article" date="2021" name="Commun. Biol.">
        <title>The genome of Shorea leprosula (Dipterocarpaceae) highlights the ecological relevance of drought in aseasonal tropical rainforests.</title>
        <authorList>
            <person name="Ng K.K.S."/>
            <person name="Kobayashi M.J."/>
            <person name="Fawcett J.A."/>
            <person name="Hatakeyama M."/>
            <person name="Paape T."/>
            <person name="Ng C.H."/>
            <person name="Ang C.C."/>
            <person name="Tnah L.H."/>
            <person name="Lee C.T."/>
            <person name="Nishiyama T."/>
            <person name="Sese J."/>
            <person name="O'Brien M.J."/>
            <person name="Copetti D."/>
            <person name="Mohd Noor M.I."/>
            <person name="Ong R.C."/>
            <person name="Putra M."/>
            <person name="Sireger I.Z."/>
            <person name="Indrioko S."/>
            <person name="Kosugi Y."/>
            <person name="Izuno A."/>
            <person name="Isagi Y."/>
            <person name="Lee S.L."/>
            <person name="Shimizu K.K."/>
        </authorList>
    </citation>
    <scope>NUCLEOTIDE SEQUENCE [LARGE SCALE GENOMIC DNA]</scope>
    <source>
        <strain evidence="4">214</strain>
    </source>
</reference>
<gene>
    <name evidence="4" type="ORF">SLEP1_g32019</name>
</gene>
<dbReference type="Proteomes" id="UP001054252">
    <property type="component" value="Unassembled WGS sequence"/>
</dbReference>
<dbReference type="EMBL" id="BPVZ01000059">
    <property type="protein sequence ID" value="GKV22127.1"/>
    <property type="molecule type" value="Genomic_DNA"/>
</dbReference>
<sequence>MLRNKGLEKTKYPDLRKNTVGQYKSHNAFTLPGLYQVVHGIDVLI</sequence>
<evidence type="ECO:0000256" key="1">
    <source>
        <dbReference type="ARBA" id="ARBA00022676"/>
    </source>
</evidence>
<dbReference type="AlphaFoldDB" id="A0AAV5KBZ9"/>
<organism evidence="4 5">
    <name type="scientific">Rubroshorea leprosula</name>
    <dbReference type="NCBI Taxonomy" id="152421"/>
    <lineage>
        <taxon>Eukaryota</taxon>
        <taxon>Viridiplantae</taxon>
        <taxon>Streptophyta</taxon>
        <taxon>Embryophyta</taxon>
        <taxon>Tracheophyta</taxon>
        <taxon>Spermatophyta</taxon>
        <taxon>Magnoliopsida</taxon>
        <taxon>eudicotyledons</taxon>
        <taxon>Gunneridae</taxon>
        <taxon>Pentapetalae</taxon>
        <taxon>rosids</taxon>
        <taxon>malvids</taxon>
        <taxon>Malvales</taxon>
        <taxon>Dipterocarpaceae</taxon>
        <taxon>Rubroshorea</taxon>
    </lineage>
</organism>
<keyword evidence="1" id="KW-0328">Glycosyltransferase</keyword>
<proteinExistence type="predicted"/>
<dbReference type="InterPro" id="IPR000368">
    <property type="entry name" value="Sucrose_synth_GT-B1"/>
</dbReference>
<dbReference type="Pfam" id="PF00862">
    <property type="entry name" value="GT-B_Sucrose_synth"/>
    <property type="match status" value="1"/>
</dbReference>
<keyword evidence="2" id="KW-0808">Transferase</keyword>
<dbReference type="Gene3D" id="3.40.50.2000">
    <property type="entry name" value="Glycogen Phosphorylase B"/>
    <property type="match status" value="1"/>
</dbReference>
<accession>A0AAV5KBZ9</accession>
<evidence type="ECO:0000313" key="4">
    <source>
        <dbReference type="EMBL" id="GKV22127.1"/>
    </source>
</evidence>
<feature type="domain" description="Sucrose synthase first GT-B" evidence="3">
    <location>
        <begin position="17"/>
        <end position="44"/>
    </location>
</feature>
<evidence type="ECO:0000259" key="3">
    <source>
        <dbReference type="Pfam" id="PF00862"/>
    </source>
</evidence>
<dbReference type="GO" id="GO:0016757">
    <property type="term" value="F:glycosyltransferase activity"/>
    <property type="evidence" value="ECO:0007669"/>
    <property type="project" value="UniProtKB-KW"/>
</dbReference>
<evidence type="ECO:0000256" key="2">
    <source>
        <dbReference type="ARBA" id="ARBA00022679"/>
    </source>
</evidence>
<protein>
    <recommendedName>
        <fullName evidence="3">Sucrose synthase first GT-B domain-containing protein</fullName>
    </recommendedName>
</protein>
<evidence type="ECO:0000313" key="5">
    <source>
        <dbReference type="Proteomes" id="UP001054252"/>
    </source>
</evidence>
<keyword evidence="5" id="KW-1185">Reference proteome</keyword>
<comment type="caution">
    <text evidence="4">The sequence shown here is derived from an EMBL/GenBank/DDBJ whole genome shotgun (WGS) entry which is preliminary data.</text>
</comment>